<dbReference type="Proteomes" id="UP000051574">
    <property type="component" value="Unassembled WGS sequence"/>
</dbReference>
<dbReference type="PANTHER" id="PTHR47154:SF2">
    <property type="entry name" value="G-PROTEIN COUPLED RECEPTOR MTH-RELATED"/>
    <property type="match status" value="1"/>
</dbReference>
<dbReference type="Gene3D" id="1.20.1070.10">
    <property type="entry name" value="Rhodopsin 7-helix transmembrane proteins"/>
    <property type="match status" value="1"/>
</dbReference>
<dbReference type="InterPro" id="IPR051384">
    <property type="entry name" value="Mth_GPCR"/>
</dbReference>
<dbReference type="PROSITE" id="PS50261">
    <property type="entry name" value="G_PROTEIN_RECEP_F2_4"/>
    <property type="match status" value="1"/>
</dbReference>
<dbReference type="InterPro" id="IPR017981">
    <property type="entry name" value="GPCR_2-like_7TM"/>
</dbReference>
<comment type="subcellular location">
    <subcellularLocation>
        <location evidence="1">Membrane</location>
        <topology evidence="1">Multi-pass membrane protein</topology>
    </subcellularLocation>
</comment>
<gene>
    <name evidence="7" type="ORF">AMK59_673</name>
</gene>
<feature type="non-terminal residue" evidence="7">
    <location>
        <position position="1"/>
    </location>
</feature>
<reference evidence="7 8" key="1">
    <citation type="submission" date="2015-09" db="EMBL/GenBank/DDBJ databases">
        <title>Draft genome of the scarab beetle Oryctes borbonicus.</title>
        <authorList>
            <person name="Meyer J.M."/>
            <person name="Markov G.V."/>
            <person name="Baskaran P."/>
            <person name="Herrmann M."/>
            <person name="Sommer R.J."/>
            <person name="Roedelsperger C."/>
        </authorList>
    </citation>
    <scope>NUCLEOTIDE SEQUENCE [LARGE SCALE GENOMIC DNA]</scope>
    <source>
        <strain evidence="7">OB123</strain>
        <tissue evidence="7">Whole animal</tissue>
    </source>
</reference>
<dbReference type="AlphaFoldDB" id="A0A0T6BC35"/>
<organism evidence="7 8">
    <name type="scientific">Oryctes borbonicus</name>
    <dbReference type="NCBI Taxonomy" id="1629725"/>
    <lineage>
        <taxon>Eukaryota</taxon>
        <taxon>Metazoa</taxon>
        <taxon>Ecdysozoa</taxon>
        <taxon>Arthropoda</taxon>
        <taxon>Hexapoda</taxon>
        <taxon>Insecta</taxon>
        <taxon>Pterygota</taxon>
        <taxon>Neoptera</taxon>
        <taxon>Endopterygota</taxon>
        <taxon>Coleoptera</taxon>
        <taxon>Polyphaga</taxon>
        <taxon>Scarabaeiformia</taxon>
        <taxon>Scarabaeidae</taxon>
        <taxon>Dynastinae</taxon>
        <taxon>Oryctes</taxon>
    </lineage>
</organism>
<evidence type="ECO:0000256" key="4">
    <source>
        <dbReference type="ARBA" id="ARBA00023136"/>
    </source>
</evidence>
<comment type="caution">
    <text evidence="7">The sequence shown here is derived from an EMBL/GenBank/DDBJ whole genome shotgun (WGS) entry which is preliminary data.</text>
</comment>
<evidence type="ECO:0000313" key="8">
    <source>
        <dbReference type="Proteomes" id="UP000051574"/>
    </source>
</evidence>
<dbReference type="OrthoDB" id="6134459at2759"/>
<evidence type="ECO:0000256" key="3">
    <source>
        <dbReference type="ARBA" id="ARBA00022989"/>
    </source>
</evidence>
<dbReference type="GO" id="GO:0005886">
    <property type="term" value="C:plasma membrane"/>
    <property type="evidence" value="ECO:0007669"/>
    <property type="project" value="TreeGrafter"/>
</dbReference>
<feature type="transmembrane region" description="Helical" evidence="5">
    <location>
        <begin position="132"/>
        <end position="152"/>
    </location>
</feature>
<keyword evidence="2 5" id="KW-0812">Transmembrane</keyword>
<keyword evidence="3 5" id="KW-1133">Transmembrane helix</keyword>
<feature type="transmembrane region" description="Helical" evidence="5">
    <location>
        <begin position="206"/>
        <end position="227"/>
    </location>
</feature>
<feature type="transmembrane region" description="Helical" evidence="5">
    <location>
        <begin position="164"/>
        <end position="185"/>
    </location>
</feature>
<protein>
    <recommendedName>
        <fullName evidence="6">G-protein coupled receptors family 2 profile 2 domain-containing protein</fullName>
    </recommendedName>
</protein>
<feature type="transmembrane region" description="Helical" evidence="5">
    <location>
        <begin position="99"/>
        <end position="120"/>
    </location>
</feature>
<sequence>FFSITKYSQEYFFSIVSDSIVLFTDSRPCRKYTAKKGVFNFSVKGDGGFLIFERKVWKEYKVDQLMYCMDTSFNSTTKQSRNIFQLCTITNANDLKFKISAPAMIISCICLLITSLTYIFVYKLKKIIQRIIVCYCFFLMLFYILTTLVHTIRDLGKYCEVIGFTLFFSYIASFAWMNILCFDIYRTVGSMKTTFVQSTSSIVKKMTCYSIYAAFIPSAVTLFLYLANKHILKLPSSIYPRLIRGKCIIIKTGLGTYGHIVHSVIPVGVLIAINVVFFIKTLQYYLQAKSEINRITGAFINGKNRKLLINRQK</sequence>
<proteinExistence type="predicted"/>
<evidence type="ECO:0000259" key="6">
    <source>
        <dbReference type="PROSITE" id="PS50261"/>
    </source>
</evidence>
<evidence type="ECO:0000256" key="1">
    <source>
        <dbReference type="ARBA" id="ARBA00004141"/>
    </source>
</evidence>
<evidence type="ECO:0000313" key="7">
    <source>
        <dbReference type="EMBL" id="KRT84892.1"/>
    </source>
</evidence>
<accession>A0A0T6BC35</accession>
<dbReference type="EMBL" id="LJIG01002048">
    <property type="protein sequence ID" value="KRT84892.1"/>
    <property type="molecule type" value="Genomic_DNA"/>
</dbReference>
<keyword evidence="8" id="KW-1185">Reference proteome</keyword>
<name>A0A0T6BC35_9SCAR</name>
<evidence type="ECO:0000256" key="2">
    <source>
        <dbReference type="ARBA" id="ARBA00022692"/>
    </source>
</evidence>
<dbReference type="GO" id="GO:0007166">
    <property type="term" value="P:cell surface receptor signaling pathway"/>
    <property type="evidence" value="ECO:0007669"/>
    <property type="project" value="InterPro"/>
</dbReference>
<feature type="transmembrane region" description="Helical" evidence="5">
    <location>
        <begin position="260"/>
        <end position="279"/>
    </location>
</feature>
<evidence type="ECO:0000256" key="5">
    <source>
        <dbReference type="SAM" id="Phobius"/>
    </source>
</evidence>
<dbReference type="PANTHER" id="PTHR47154">
    <property type="entry name" value="G-PROTEIN COUPLED RECEPTOR MTH-RELATED"/>
    <property type="match status" value="1"/>
</dbReference>
<keyword evidence="4 5" id="KW-0472">Membrane</keyword>
<feature type="domain" description="G-protein coupled receptors family 2 profile 2" evidence="6">
    <location>
        <begin position="96"/>
        <end position="313"/>
    </location>
</feature>
<dbReference type="GO" id="GO:0008528">
    <property type="term" value="F:G protein-coupled peptide receptor activity"/>
    <property type="evidence" value="ECO:0007669"/>
    <property type="project" value="TreeGrafter"/>
</dbReference>